<evidence type="ECO:0000313" key="4">
    <source>
        <dbReference type="Proteomes" id="UP001215598"/>
    </source>
</evidence>
<evidence type="ECO:0000313" key="3">
    <source>
        <dbReference type="EMBL" id="KAJ7719282.1"/>
    </source>
</evidence>
<reference evidence="3" key="1">
    <citation type="submission" date="2023-03" db="EMBL/GenBank/DDBJ databases">
        <title>Massive genome expansion in bonnet fungi (Mycena s.s.) driven by repeated elements and novel gene families across ecological guilds.</title>
        <authorList>
            <consortium name="Lawrence Berkeley National Laboratory"/>
            <person name="Harder C.B."/>
            <person name="Miyauchi S."/>
            <person name="Viragh M."/>
            <person name="Kuo A."/>
            <person name="Thoen E."/>
            <person name="Andreopoulos B."/>
            <person name="Lu D."/>
            <person name="Skrede I."/>
            <person name="Drula E."/>
            <person name="Henrissat B."/>
            <person name="Morin E."/>
            <person name="Kohler A."/>
            <person name="Barry K."/>
            <person name="LaButti K."/>
            <person name="Morin E."/>
            <person name="Salamov A."/>
            <person name="Lipzen A."/>
            <person name="Mereny Z."/>
            <person name="Hegedus B."/>
            <person name="Baldrian P."/>
            <person name="Stursova M."/>
            <person name="Weitz H."/>
            <person name="Taylor A."/>
            <person name="Grigoriev I.V."/>
            <person name="Nagy L.G."/>
            <person name="Martin F."/>
            <person name="Kauserud H."/>
        </authorList>
    </citation>
    <scope>NUCLEOTIDE SEQUENCE</scope>
    <source>
        <strain evidence="3">CBHHK182m</strain>
    </source>
</reference>
<evidence type="ECO:0000259" key="1">
    <source>
        <dbReference type="Pfam" id="PF20703"/>
    </source>
</evidence>
<dbReference type="EMBL" id="JARKIB010000254">
    <property type="protein sequence ID" value="KAJ7719282.1"/>
    <property type="molecule type" value="Genomic_DNA"/>
</dbReference>
<gene>
    <name evidence="3" type="ORF">B0H16DRAFT_1897229</name>
</gene>
<dbReference type="Gene3D" id="1.25.40.10">
    <property type="entry name" value="Tetratricopeptide repeat domain"/>
    <property type="match status" value="2"/>
</dbReference>
<dbReference type="CDD" id="cd21037">
    <property type="entry name" value="MLKL_NTD"/>
    <property type="match status" value="1"/>
</dbReference>
<dbReference type="Proteomes" id="UP001215598">
    <property type="component" value="Unassembled WGS sequence"/>
</dbReference>
<feature type="domain" description="Mixed lineage kinase" evidence="2">
    <location>
        <begin position="39"/>
        <end position="142"/>
    </location>
</feature>
<dbReference type="AlphaFoldDB" id="A0AAD7MIP7"/>
<organism evidence="3 4">
    <name type="scientific">Mycena metata</name>
    <dbReference type="NCBI Taxonomy" id="1033252"/>
    <lineage>
        <taxon>Eukaryota</taxon>
        <taxon>Fungi</taxon>
        <taxon>Dikarya</taxon>
        <taxon>Basidiomycota</taxon>
        <taxon>Agaricomycotina</taxon>
        <taxon>Agaricomycetes</taxon>
        <taxon>Agaricomycetidae</taxon>
        <taxon>Agaricales</taxon>
        <taxon>Marasmiineae</taxon>
        <taxon>Mycenaceae</taxon>
        <taxon>Mycena</taxon>
    </lineage>
</organism>
<dbReference type="InterPro" id="IPR011990">
    <property type="entry name" value="TPR-like_helical_dom_sf"/>
</dbReference>
<dbReference type="InterPro" id="IPR027417">
    <property type="entry name" value="P-loop_NTPase"/>
</dbReference>
<evidence type="ECO:0008006" key="5">
    <source>
        <dbReference type="Google" id="ProtNLM"/>
    </source>
</evidence>
<dbReference type="Pfam" id="PF20703">
    <property type="entry name" value="nSTAND1"/>
    <property type="match status" value="1"/>
</dbReference>
<evidence type="ECO:0000259" key="2">
    <source>
        <dbReference type="Pfam" id="PF22215"/>
    </source>
</evidence>
<comment type="caution">
    <text evidence="3">The sequence shown here is derived from an EMBL/GenBank/DDBJ whole genome shotgun (WGS) entry which is preliminary data.</text>
</comment>
<accession>A0AAD7MIP7</accession>
<dbReference type="InterPro" id="IPR036537">
    <property type="entry name" value="Adaptor_Cbl_N_dom_sf"/>
</dbReference>
<dbReference type="InterPro" id="IPR054000">
    <property type="entry name" value="MLKL_N"/>
</dbReference>
<dbReference type="Gene3D" id="3.40.50.300">
    <property type="entry name" value="P-loop containing nucleotide triphosphate hydrolases"/>
    <property type="match status" value="1"/>
</dbReference>
<feature type="domain" description="Novel STAND NTPase 1" evidence="1">
    <location>
        <begin position="205"/>
        <end position="345"/>
    </location>
</feature>
<dbReference type="Gene3D" id="1.20.930.20">
    <property type="entry name" value="Adaptor protein Cbl, N-terminal domain"/>
    <property type="match status" value="1"/>
</dbReference>
<dbReference type="GO" id="GO:0007166">
    <property type="term" value="P:cell surface receptor signaling pathway"/>
    <property type="evidence" value="ECO:0007669"/>
    <property type="project" value="InterPro"/>
</dbReference>
<proteinExistence type="predicted"/>
<sequence>MPSSKLDARRDELVDYGLAACHALQVVADDQKIPFLQTAVGISQLIMESIQRVKANKSQCRQLLDQVHKILCILVNLCGDFEAPLSVALLHSLSQFIETLQKVHGYVRAQADLGMFKRIVKQSENASQFNECTAELRQALESFGASTHTLPPLCIHMDAAQRHEELMAFVAQMNDAASTHSTHSFNRTALRRSSSSLSLLPGSPKIFYGREQELTKIVTALTASDSARVAILGSGGMGKTSLALAAVHHTDIVTMFGTQRFFIPLTAAVSATDLIAKVAQYFGLEQQGRLQKNILRHLCAIPAPVLLVLDNMEDCWESLAGRPQVEDFLSHLSDVPGLRLLVTMRGMERPNQVKWSRPFLPALTPLDADAARSTFFDITDEVTDEKIVNKLLALTDHLPLAISLMANLASFDGCETVLERWNSETTSLLSDGADKLSNLETSIMISLTSPRMKSNPNALKVLSVMALLPDGVSRADLEEMNLPLADVARCISTLMRCALCYLDSDHRFKLLAPISQYARRQCPVSEELQRPLREHFYNVANLFTVPDFLSPLLVHRLSSDLGNIRSVVIHSLGSTDHRQLVQTLGCVIKLAGFTYLTNLGSLEGLDSLQELVATLDEPRLEGQYLYITGYLNHPKLEYSSRRALQCFERAGDLISQGTEYNNFLPSIVSRLSKAMAYRALGFHYQVKRDGAKTTEALSAALELAKKAGTQPNHLADQAATLVQMLQFRNTRGLSDTLPLAYEAHEIAHASGHLWIEASTLRMLASTCERMGDYTRARGFCVQAKALLSALALDGSHVSVFRRTTNTEAEIALQQTNYVYARSLNMSLVTPEESQTGFSHQEISNGHALINIAYIDIATGKHSAAGSTLNLARSLFNAHNSRFGEIACDITLGDFHTKIGEYAEARRLYLQCLPFPSAELRTLCFEKLSDVALLEQEVTLAQRYATLLLIHAFKSGYQAKMHRALRRLGDVFLADGDDTSAMLLFDVALAGFTLMDIHRAKAECWLRMGDIHASRGDSEAARVAWEAARPEFEKSSQHEEVAECDKRLAV</sequence>
<dbReference type="SUPFAM" id="SSF52540">
    <property type="entry name" value="P-loop containing nucleoside triphosphate hydrolases"/>
    <property type="match status" value="1"/>
</dbReference>
<dbReference type="InterPro" id="IPR059179">
    <property type="entry name" value="MLKL-like_MCAfunc"/>
</dbReference>
<dbReference type="PANTHER" id="PTHR47691">
    <property type="entry name" value="REGULATOR-RELATED"/>
    <property type="match status" value="1"/>
</dbReference>
<dbReference type="PANTHER" id="PTHR47691:SF3">
    <property type="entry name" value="HTH-TYPE TRANSCRIPTIONAL REGULATOR RV0890C-RELATED"/>
    <property type="match status" value="1"/>
</dbReference>
<protein>
    <recommendedName>
        <fullName evidence="5">NACHT domain-containing protein</fullName>
    </recommendedName>
</protein>
<keyword evidence="4" id="KW-1185">Reference proteome</keyword>
<dbReference type="Pfam" id="PF22215">
    <property type="entry name" value="MLKL_N"/>
    <property type="match status" value="1"/>
</dbReference>
<dbReference type="InterPro" id="IPR049052">
    <property type="entry name" value="nSTAND1"/>
</dbReference>
<dbReference type="SUPFAM" id="SSF48452">
    <property type="entry name" value="TPR-like"/>
    <property type="match status" value="1"/>
</dbReference>
<name>A0AAD7MIP7_9AGAR</name>